<protein>
    <submittedName>
        <fullName evidence="2">Uncharacterized protein</fullName>
    </submittedName>
</protein>
<evidence type="ECO:0000256" key="1">
    <source>
        <dbReference type="SAM" id="MobiDB-lite"/>
    </source>
</evidence>
<keyword evidence="3" id="KW-1185">Reference proteome</keyword>
<dbReference type="OrthoDB" id="2425533at2759"/>
<organism evidence="2 3">
    <name type="scientific">Actinomortierella ambigua</name>
    <dbReference type="NCBI Taxonomy" id="1343610"/>
    <lineage>
        <taxon>Eukaryota</taxon>
        <taxon>Fungi</taxon>
        <taxon>Fungi incertae sedis</taxon>
        <taxon>Mucoromycota</taxon>
        <taxon>Mortierellomycotina</taxon>
        <taxon>Mortierellomycetes</taxon>
        <taxon>Mortierellales</taxon>
        <taxon>Mortierellaceae</taxon>
        <taxon>Actinomortierella</taxon>
    </lineage>
</organism>
<reference evidence="2" key="1">
    <citation type="journal article" date="2020" name="Fungal Divers.">
        <title>Resolving the Mortierellaceae phylogeny through synthesis of multi-gene phylogenetics and phylogenomics.</title>
        <authorList>
            <person name="Vandepol N."/>
            <person name="Liber J."/>
            <person name="Desiro A."/>
            <person name="Na H."/>
            <person name="Kennedy M."/>
            <person name="Barry K."/>
            <person name="Grigoriev I.V."/>
            <person name="Miller A.N."/>
            <person name="O'Donnell K."/>
            <person name="Stajich J.E."/>
            <person name="Bonito G."/>
        </authorList>
    </citation>
    <scope>NUCLEOTIDE SEQUENCE</scope>
    <source>
        <strain evidence="2">BC1065</strain>
    </source>
</reference>
<dbReference type="AlphaFoldDB" id="A0A9P6TWM0"/>
<sequence>PVTQQNCDPGTCVGVSSVFATSDGNVFTVAASTCQGPCTCSGSNDICASSLPYECGFGTAAVLSCSGAGTTPVVKEVCQGSCATVSGTSQCPSGPVDDPCKCTSSGTVCGKEFPPSCNITQDALVICDNTGSFPVVQQACDPGTCVGTTGTSDEDIFTAADAKCQSPCTCTGTADVCASTLPTECGFGTTALLSCSGSGSTPAVKETCQNGCTVVGGVNQCATGPVSDDCSCKSNGTVCGKEFPASCNIPTQTLASCTIGSAPVIQQSCSPGTCVGTSGMAVDSEGIFTAADAQCQAPCTCSGTDDVCAIALPPECGFGSTSLLSCSGPGSTPTIKEVCQGGCGTINGVDTCPSGPVDDPCKCTTDGTVCGKEFPASCNLTQDALLTCSSGVTPTTQQNCTPGTCVGTSSVAAASADVFTAADATCQAPCTCSGTADICASSLPAECGFGTAALLSCSGAGSTPVAKQSCLNGCTTVSGVSQCSTGPITATTTATQTQTATVSATGSASATETATTTESPTTSAAATTTEATTSTAAATTTEATISTTAETTTEAPTTTAAATTTEATTTEAATTTEVTTTEAATTTEATTTTAAATTESPTTTAAATTTESPTTTAAATTTESPTTTAAATTTESPTTTAAATTTESLTTTAAATTTQSSTTTAAATTTETPTTTAATTTTGTPTTTTTAPTPTQTGCVCVTNTNTCGAAYPSSCNLIASALYACSGVGAPPTEIRNCTNGCMQTSPNNTCNDCAPEAAQISTLLTTLQTNINNVTTALPGTNLAFTPITTLIQLIQANLTGAPSLTPAQLAPTASSIAQVYNITNQLAIAFFNITTPDPIPSLNNTLLQLQPAVQALLACTGPVTGCDLTVNLFNQLYPQVRVLLQSLGATYPTPVLFTFITQLFDNATASFQTGLANRNASQLGLAAYELQAVANSITPAILGGNAAPYEAMRALAATILAAMECLGLGSEAASCPAIMQFLGAFVQFGESNIPTWLNQVPVIGQLASAPAISAFDEERNALGTGDVTQFQTAASNLEGTLNFIQFVIVPFMPEPAKTQITAVIQSLLATINEAFPCTGPLNPCLGFIRYGADFLRAAVNQFQQFPIIGPLGTPFYAAADVFISLLEAGAVAAIQVGVGAFQLAINALGLIPGVSSLTLFQAVQDFVNNLAICTGNTG</sequence>
<dbReference type="Proteomes" id="UP000807716">
    <property type="component" value="Unassembled WGS sequence"/>
</dbReference>
<dbReference type="EMBL" id="JAAAJB010001064">
    <property type="protein sequence ID" value="KAG0249152.1"/>
    <property type="molecule type" value="Genomic_DNA"/>
</dbReference>
<proteinExistence type="predicted"/>
<comment type="caution">
    <text evidence="2">The sequence shown here is derived from an EMBL/GenBank/DDBJ whole genome shotgun (WGS) entry which is preliminary data.</text>
</comment>
<name>A0A9P6TWM0_9FUNG</name>
<evidence type="ECO:0000313" key="3">
    <source>
        <dbReference type="Proteomes" id="UP000807716"/>
    </source>
</evidence>
<gene>
    <name evidence="2" type="ORF">DFQ27_000328</name>
</gene>
<accession>A0A9P6TWM0</accession>
<feature type="non-terminal residue" evidence="2">
    <location>
        <position position="1181"/>
    </location>
</feature>
<feature type="non-terminal residue" evidence="2">
    <location>
        <position position="1"/>
    </location>
</feature>
<feature type="region of interest" description="Disordered" evidence="1">
    <location>
        <begin position="494"/>
        <end position="692"/>
    </location>
</feature>
<evidence type="ECO:0000313" key="2">
    <source>
        <dbReference type="EMBL" id="KAG0249152.1"/>
    </source>
</evidence>